<evidence type="ECO:0000313" key="4">
    <source>
        <dbReference type="Proteomes" id="UP000191987"/>
    </source>
</evidence>
<sequence>MTHRASVIRQYLSYLTCTAAVVIAAVSYLFLPTPKLAEAATPGTITYTYDSVGGIRGDANPTGNSGTYQYDNAGNRTSMTLN</sequence>
<evidence type="ECO:0000256" key="2">
    <source>
        <dbReference type="SAM" id="Phobius"/>
    </source>
</evidence>
<keyword evidence="2" id="KW-1133">Transmembrane helix</keyword>
<feature type="transmembrane region" description="Helical" evidence="2">
    <location>
        <begin position="12"/>
        <end position="31"/>
    </location>
</feature>
<dbReference type="AlphaFoldDB" id="A0A1S7RMZ7"/>
<name>A0A1S7RMZ7_9HYPH</name>
<proteinExistence type="predicted"/>
<protein>
    <recommendedName>
        <fullName evidence="5">YD repeat-containing protein</fullName>
    </recommendedName>
</protein>
<feature type="compositionally biased region" description="Polar residues" evidence="1">
    <location>
        <begin position="61"/>
        <end position="82"/>
    </location>
</feature>
<gene>
    <name evidence="3" type="ORF">AGR7C_Lc20131</name>
</gene>
<keyword evidence="2" id="KW-0472">Membrane</keyword>
<evidence type="ECO:0000256" key="1">
    <source>
        <dbReference type="SAM" id="MobiDB-lite"/>
    </source>
</evidence>
<evidence type="ECO:0000313" key="3">
    <source>
        <dbReference type="EMBL" id="CUX54462.1"/>
    </source>
</evidence>
<keyword evidence="2" id="KW-0812">Transmembrane</keyword>
<dbReference type="Proteomes" id="UP000191987">
    <property type="component" value="Unassembled WGS sequence"/>
</dbReference>
<reference evidence="3 4" key="1">
    <citation type="submission" date="2016-01" db="EMBL/GenBank/DDBJ databases">
        <authorList>
            <person name="Oliw E.H."/>
        </authorList>
    </citation>
    <scope>NUCLEOTIDE SEQUENCE [LARGE SCALE GENOMIC DNA]</scope>
    <source>
        <strain evidence="3 4">Zutra 3-1</strain>
    </source>
</reference>
<feature type="region of interest" description="Disordered" evidence="1">
    <location>
        <begin position="58"/>
        <end position="82"/>
    </location>
</feature>
<dbReference type="Gene3D" id="2.180.10.10">
    <property type="entry name" value="RHS repeat-associated core"/>
    <property type="match status" value="1"/>
</dbReference>
<accession>A0A1S7RMZ7</accession>
<organism evidence="3 4">
    <name type="scientific">Agrobacterium deltaense Zutra 3/1</name>
    <dbReference type="NCBI Taxonomy" id="1183427"/>
    <lineage>
        <taxon>Bacteria</taxon>
        <taxon>Pseudomonadati</taxon>
        <taxon>Pseudomonadota</taxon>
        <taxon>Alphaproteobacteria</taxon>
        <taxon>Hyphomicrobiales</taxon>
        <taxon>Rhizobiaceae</taxon>
        <taxon>Rhizobium/Agrobacterium group</taxon>
        <taxon>Agrobacterium</taxon>
    </lineage>
</organism>
<evidence type="ECO:0008006" key="5">
    <source>
        <dbReference type="Google" id="ProtNLM"/>
    </source>
</evidence>
<dbReference type="EMBL" id="FBWG01000038">
    <property type="protein sequence ID" value="CUX54462.1"/>
    <property type="molecule type" value="Genomic_DNA"/>
</dbReference>